<dbReference type="GO" id="GO:0005737">
    <property type="term" value="C:cytoplasm"/>
    <property type="evidence" value="ECO:0007669"/>
    <property type="project" value="UniProtKB-SubCell"/>
</dbReference>
<dbReference type="GO" id="GO:0003856">
    <property type="term" value="F:3-dehydroquinate synthase activity"/>
    <property type="evidence" value="ECO:0007669"/>
    <property type="project" value="UniProtKB-UniRule"/>
</dbReference>
<dbReference type="FunFam" id="3.40.50.1970:FF:000007">
    <property type="entry name" value="Pentafunctional AROM polypeptide"/>
    <property type="match status" value="1"/>
</dbReference>
<keyword evidence="3 9" id="KW-0479">Metal-binding</keyword>
<comment type="subcellular location">
    <subcellularLocation>
        <location evidence="9">Cytoplasm</location>
    </subcellularLocation>
</comment>
<evidence type="ECO:0000313" key="13">
    <source>
        <dbReference type="EMBL" id="QIB68049.1"/>
    </source>
</evidence>
<evidence type="ECO:0000256" key="8">
    <source>
        <dbReference type="ARBA" id="ARBA00023285"/>
    </source>
</evidence>
<feature type="binding site" evidence="9">
    <location>
        <position position="142"/>
    </location>
    <ligand>
        <name>NAD(+)</name>
        <dbReference type="ChEBI" id="CHEBI:57540"/>
    </ligand>
</feature>
<dbReference type="RefSeq" id="WP_163064969.1">
    <property type="nucleotide sequence ID" value="NZ_CP048649.1"/>
</dbReference>
<name>A0A858BS64_9FIRM</name>
<evidence type="ECO:0000256" key="1">
    <source>
        <dbReference type="ARBA" id="ARBA00001911"/>
    </source>
</evidence>
<dbReference type="Gene3D" id="3.40.50.1970">
    <property type="match status" value="1"/>
</dbReference>
<comment type="similarity">
    <text evidence="9">Belongs to the sugar phosphate cyclases superfamily. Dehydroquinate synthase family.</text>
</comment>
<proteinExistence type="inferred from homology"/>
<dbReference type="GO" id="GO:0009423">
    <property type="term" value="P:chorismate biosynthetic process"/>
    <property type="evidence" value="ECO:0007669"/>
    <property type="project" value="UniProtKB-UniRule"/>
</dbReference>
<dbReference type="InterPro" id="IPR030963">
    <property type="entry name" value="DHQ_synth_fam"/>
</dbReference>
<dbReference type="PIRSF" id="PIRSF001455">
    <property type="entry name" value="DHQ_synth"/>
    <property type="match status" value="1"/>
</dbReference>
<dbReference type="InterPro" id="IPR050071">
    <property type="entry name" value="Dehydroquinate_synthase"/>
</dbReference>
<dbReference type="GO" id="GO:0008652">
    <property type="term" value="P:amino acid biosynthetic process"/>
    <property type="evidence" value="ECO:0007669"/>
    <property type="project" value="UniProtKB-KW"/>
</dbReference>
<dbReference type="SUPFAM" id="SSF56796">
    <property type="entry name" value="Dehydroquinate synthase-like"/>
    <property type="match status" value="1"/>
</dbReference>
<evidence type="ECO:0000256" key="4">
    <source>
        <dbReference type="ARBA" id="ARBA00022741"/>
    </source>
</evidence>
<dbReference type="GO" id="GO:0009073">
    <property type="term" value="P:aromatic amino acid family biosynthetic process"/>
    <property type="evidence" value="ECO:0007669"/>
    <property type="project" value="UniProtKB-KW"/>
</dbReference>
<comment type="catalytic activity">
    <reaction evidence="9">
        <text>7-phospho-2-dehydro-3-deoxy-D-arabino-heptonate = 3-dehydroquinate + phosphate</text>
        <dbReference type="Rhea" id="RHEA:21968"/>
        <dbReference type="ChEBI" id="CHEBI:32364"/>
        <dbReference type="ChEBI" id="CHEBI:43474"/>
        <dbReference type="ChEBI" id="CHEBI:58394"/>
        <dbReference type="EC" id="4.2.3.4"/>
    </reaction>
</comment>
<keyword evidence="8 9" id="KW-0170">Cobalt</keyword>
<comment type="cofactor">
    <cofactor evidence="1 9">
        <name>NAD(+)</name>
        <dbReference type="ChEBI" id="CHEBI:57540"/>
    </cofactor>
</comment>
<dbReference type="PANTHER" id="PTHR43622">
    <property type="entry name" value="3-DEHYDROQUINATE SYNTHASE"/>
    <property type="match status" value="1"/>
</dbReference>
<evidence type="ECO:0000256" key="5">
    <source>
        <dbReference type="ARBA" id="ARBA00022833"/>
    </source>
</evidence>
<dbReference type="NCBIfam" id="TIGR01357">
    <property type="entry name" value="aroB"/>
    <property type="match status" value="1"/>
</dbReference>
<dbReference type="Gene3D" id="1.20.1090.10">
    <property type="entry name" value="Dehydroquinate synthase-like - alpha domain"/>
    <property type="match status" value="1"/>
</dbReference>
<dbReference type="HAMAP" id="MF_00110">
    <property type="entry name" value="DHQ_synthase"/>
    <property type="match status" value="1"/>
</dbReference>
<feature type="binding site" evidence="9">
    <location>
        <begin position="129"/>
        <end position="130"/>
    </location>
    <ligand>
        <name>NAD(+)</name>
        <dbReference type="ChEBI" id="CHEBI:57540"/>
    </ligand>
</feature>
<dbReference type="Proteomes" id="UP000466848">
    <property type="component" value="Chromosome"/>
</dbReference>
<dbReference type="PANTHER" id="PTHR43622:SF1">
    <property type="entry name" value="3-DEHYDROQUINATE SYNTHASE"/>
    <property type="match status" value="1"/>
</dbReference>
<dbReference type="KEGG" id="abut:Ami103574_01425"/>
<dbReference type="UniPathway" id="UPA00053">
    <property type="reaction ID" value="UER00085"/>
</dbReference>
<reference evidence="13 14" key="1">
    <citation type="submission" date="2020-02" db="EMBL/GenBank/DDBJ databases">
        <authorList>
            <person name="Kim Y.B."/>
            <person name="Roh S.W."/>
        </authorList>
    </citation>
    <scope>NUCLEOTIDE SEQUENCE [LARGE SCALE GENOMIC DNA]</scope>
    <source>
        <strain evidence="13 14">DSM 103574</strain>
    </source>
</reference>
<feature type="binding site" evidence="9">
    <location>
        <position position="268"/>
    </location>
    <ligand>
        <name>Zn(2+)</name>
        <dbReference type="ChEBI" id="CHEBI:29105"/>
    </ligand>
</feature>
<dbReference type="GO" id="GO:0000166">
    <property type="term" value="F:nucleotide binding"/>
    <property type="evidence" value="ECO:0007669"/>
    <property type="project" value="UniProtKB-KW"/>
</dbReference>
<evidence type="ECO:0000256" key="2">
    <source>
        <dbReference type="ARBA" id="ARBA00001947"/>
    </source>
</evidence>
<evidence type="ECO:0000256" key="7">
    <source>
        <dbReference type="ARBA" id="ARBA00023239"/>
    </source>
</evidence>
<organism evidence="13 14">
    <name type="scientific">Aminipila butyrica</name>
    <dbReference type="NCBI Taxonomy" id="433296"/>
    <lineage>
        <taxon>Bacteria</taxon>
        <taxon>Bacillati</taxon>
        <taxon>Bacillota</taxon>
        <taxon>Clostridia</taxon>
        <taxon>Peptostreptococcales</taxon>
        <taxon>Anaerovoracaceae</taxon>
        <taxon>Aminipila</taxon>
    </lineage>
</organism>
<evidence type="ECO:0000259" key="11">
    <source>
        <dbReference type="Pfam" id="PF01761"/>
    </source>
</evidence>
<feature type="binding site" evidence="9">
    <location>
        <position position="252"/>
    </location>
    <ligand>
        <name>Zn(2+)</name>
        <dbReference type="ChEBI" id="CHEBI:29105"/>
    </ligand>
</feature>
<dbReference type="InterPro" id="IPR030960">
    <property type="entry name" value="DHQS/DOIS_N"/>
</dbReference>
<evidence type="ECO:0000313" key="14">
    <source>
        <dbReference type="Proteomes" id="UP000466848"/>
    </source>
</evidence>
<dbReference type="CDD" id="cd08195">
    <property type="entry name" value="DHQS"/>
    <property type="match status" value="1"/>
</dbReference>
<keyword evidence="6 9" id="KW-0520">NAD</keyword>
<feature type="binding site" evidence="9">
    <location>
        <position position="184"/>
    </location>
    <ligand>
        <name>Zn(2+)</name>
        <dbReference type="ChEBI" id="CHEBI:29105"/>
    </ligand>
</feature>
<keyword evidence="4 9" id="KW-0547">Nucleotide-binding</keyword>
<keyword evidence="14" id="KW-1185">Reference proteome</keyword>
<dbReference type="Pfam" id="PF24621">
    <property type="entry name" value="DHQS_C"/>
    <property type="match status" value="1"/>
</dbReference>
<feature type="domain" description="3-dehydroquinate synthase C-terminal" evidence="12">
    <location>
        <begin position="181"/>
        <end position="326"/>
    </location>
</feature>
<evidence type="ECO:0000256" key="10">
    <source>
        <dbReference type="NCBIfam" id="TIGR01357"/>
    </source>
</evidence>
<dbReference type="InterPro" id="IPR056179">
    <property type="entry name" value="DHQS_C"/>
</dbReference>
<sequence length="361" mass="38361">MKTIAIHASKTYDIHIDRGLLGHTGQTVSAVLKPCKLCIITDSTVAKLYGSQVSKSLSEAGFDIHQFVFEPGEGSKTLATIEAILEYLAEKEFTRSDALAALGGGIPGDVAGFAAASFLRGIPFIQIPTTFLAAVDSSVGGKTGVNLKAGKNLAGAFWQPSLVLCDCQAFSTLSHDTFLDGVAEAIKYGVIFDRSLFDLLAANSSNLFTAAHTDDPHSILADIVAQCVSSKRDIVMADERDTGVRQLLNFGHTIGHAIETCSSYKITHGHAVAIGMKIVSKASSVLGFCSSDCAQQLEKLLIAFGFSLDCPFSAEDLTHIALRDKKRTGDTITLVVPETIGHCNLMPLPVNQLVDFIQAGL</sequence>
<comment type="caution">
    <text evidence="9">Lacks conserved residue(s) required for the propagation of feature annotation.</text>
</comment>
<gene>
    <name evidence="9 13" type="primary">aroB</name>
    <name evidence="13" type="ORF">Ami103574_01425</name>
</gene>
<accession>A0A858BS64</accession>
<comment type="function">
    <text evidence="9">Catalyzes the conversion of 3-deoxy-D-arabino-heptulosonate 7-phosphate (DAHP) to dehydroquinate (DHQ).</text>
</comment>
<keyword evidence="9" id="KW-0057">Aromatic amino acid biosynthesis</keyword>
<dbReference type="InterPro" id="IPR016037">
    <property type="entry name" value="DHQ_synth_AroB"/>
</dbReference>
<comment type="cofactor">
    <cofactor evidence="9">
        <name>Co(2+)</name>
        <dbReference type="ChEBI" id="CHEBI:48828"/>
    </cofactor>
    <cofactor evidence="9">
        <name>Zn(2+)</name>
        <dbReference type="ChEBI" id="CHEBI:29105"/>
    </cofactor>
    <text evidence="9">Binds 1 divalent metal cation per subunit. Can use either Co(2+) or Zn(2+).</text>
</comment>
<feature type="binding site" evidence="9">
    <location>
        <position position="151"/>
    </location>
    <ligand>
        <name>NAD(+)</name>
        <dbReference type="ChEBI" id="CHEBI:57540"/>
    </ligand>
</feature>
<evidence type="ECO:0000256" key="9">
    <source>
        <dbReference type="HAMAP-Rule" id="MF_00110"/>
    </source>
</evidence>
<keyword evidence="7 9" id="KW-0456">Lyase</keyword>
<dbReference type="GO" id="GO:0046872">
    <property type="term" value="F:metal ion binding"/>
    <property type="evidence" value="ECO:0007669"/>
    <property type="project" value="UniProtKB-KW"/>
</dbReference>
<dbReference type="EC" id="4.2.3.4" evidence="9 10"/>
<comment type="pathway">
    <text evidence="9">Metabolic intermediate biosynthesis; chorismate biosynthesis; chorismate from D-erythrose 4-phosphate and phosphoenolpyruvate: step 2/7.</text>
</comment>
<evidence type="ECO:0000256" key="6">
    <source>
        <dbReference type="ARBA" id="ARBA00023027"/>
    </source>
</evidence>
<protein>
    <recommendedName>
        <fullName evidence="9 10">3-dehydroquinate synthase</fullName>
        <shortName evidence="9">DHQS</shortName>
        <ecNumber evidence="9 10">4.2.3.4</ecNumber>
    </recommendedName>
</protein>
<evidence type="ECO:0000259" key="12">
    <source>
        <dbReference type="Pfam" id="PF24621"/>
    </source>
</evidence>
<evidence type="ECO:0000256" key="3">
    <source>
        <dbReference type="ARBA" id="ARBA00022723"/>
    </source>
</evidence>
<keyword evidence="5 9" id="KW-0862">Zinc</keyword>
<keyword evidence="9" id="KW-0028">Amino-acid biosynthesis</keyword>
<feature type="domain" description="3-dehydroquinate synthase N-terminal" evidence="11">
    <location>
        <begin position="67"/>
        <end position="178"/>
    </location>
</feature>
<keyword evidence="9" id="KW-0963">Cytoplasm</keyword>
<dbReference type="EMBL" id="CP048649">
    <property type="protein sequence ID" value="QIB68049.1"/>
    <property type="molecule type" value="Genomic_DNA"/>
</dbReference>
<comment type="cofactor">
    <cofactor evidence="2">
        <name>Zn(2+)</name>
        <dbReference type="ChEBI" id="CHEBI:29105"/>
    </cofactor>
</comment>
<dbReference type="AlphaFoldDB" id="A0A858BS64"/>
<dbReference type="Pfam" id="PF01761">
    <property type="entry name" value="DHQ_synthase"/>
    <property type="match status" value="1"/>
</dbReference>